<gene>
    <name evidence="1" type="ORF">HD597_001634</name>
</gene>
<protein>
    <submittedName>
        <fullName evidence="1">HD phosphohydrolase</fullName>
    </submittedName>
</protein>
<dbReference type="AlphaFoldDB" id="A0A9X2G8R0"/>
<dbReference type="SUPFAM" id="SSF109604">
    <property type="entry name" value="HD-domain/PDEase-like"/>
    <property type="match status" value="1"/>
</dbReference>
<keyword evidence="2" id="KW-1185">Reference proteome</keyword>
<evidence type="ECO:0000313" key="1">
    <source>
        <dbReference type="EMBL" id="MCP2354614.1"/>
    </source>
</evidence>
<reference evidence="1" key="1">
    <citation type="submission" date="2022-06" db="EMBL/GenBank/DDBJ databases">
        <title>Sequencing the genomes of 1000 actinobacteria strains.</title>
        <authorList>
            <person name="Klenk H.-P."/>
        </authorList>
    </citation>
    <scope>NUCLEOTIDE SEQUENCE</scope>
    <source>
        <strain evidence="1">DSM 46694</strain>
    </source>
</reference>
<dbReference type="Gene3D" id="1.10.3210.10">
    <property type="entry name" value="Hypothetical protein af1432"/>
    <property type="match status" value="1"/>
</dbReference>
<evidence type="ECO:0000313" key="2">
    <source>
        <dbReference type="Proteomes" id="UP001139648"/>
    </source>
</evidence>
<comment type="caution">
    <text evidence="1">The sequence shown here is derived from an EMBL/GenBank/DDBJ whole genome shotgun (WGS) entry which is preliminary data.</text>
</comment>
<dbReference type="RefSeq" id="WP_253741085.1">
    <property type="nucleotide sequence ID" value="NZ_BAABKA010000048.1"/>
</dbReference>
<sequence>MLSPAELHALQAAAHAVAAGADDELVLAAAFHDVGRAREVATRYRGLPHEQAGAAFARDHLTRRSVWAAGTTPPRTPRARCWPWTTWWRRTGG</sequence>
<organism evidence="1 2">
    <name type="scientific">Nonomuraea thailandensis</name>
    <dbReference type="NCBI Taxonomy" id="1188745"/>
    <lineage>
        <taxon>Bacteria</taxon>
        <taxon>Bacillati</taxon>
        <taxon>Actinomycetota</taxon>
        <taxon>Actinomycetes</taxon>
        <taxon>Streptosporangiales</taxon>
        <taxon>Streptosporangiaceae</taxon>
        <taxon>Nonomuraea</taxon>
    </lineage>
</organism>
<proteinExistence type="predicted"/>
<name>A0A9X2G8R0_9ACTN</name>
<dbReference type="Proteomes" id="UP001139648">
    <property type="component" value="Unassembled WGS sequence"/>
</dbReference>
<accession>A0A9X2G8R0</accession>
<dbReference type="EMBL" id="JAMZEB010000002">
    <property type="protein sequence ID" value="MCP2354614.1"/>
    <property type="molecule type" value="Genomic_DNA"/>
</dbReference>